<evidence type="ECO:0000313" key="11">
    <source>
        <dbReference type="EMBL" id="CDB46639.1"/>
    </source>
</evidence>
<dbReference type="STRING" id="1262914.BN533_01695"/>
<evidence type="ECO:0000256" key="2">
    <source>
        <dbReference type="ARBA" id="ARBA00022448"/>
    </source>
</evidence>
<feature type="transmembrane region" description="Helical" evidence="9">
    <location>
        <begin position="16"/>
        <end position="38"/>
    </location>
</feature>
<feature type="transmembrane region" description="Helical" evidence="9">
    <location>
        <begin position="157"/>
        <end position="179"/>
    </location>
</feature>
<dbReference type="GO" id="GO:0017038">
    <property type="term" value="P:protein import"/>
    <property type="evidence" value="ECO:0007669"/>
    <property type="project" value="TreeGrafter"/>
</dbReference>
<dbReference type="PANTHER" id="PTHR30625:SF15">
    <property type="entry name" value="BIOPOLYMER TRANSPORT PROTEIN EXBB"/>
    <property type="match status" value="1"/>
</dbReference>
<comment type="caution">
    <text evidence="11">The sequence shown here is derived from an EMBL/GenBank/DDBJ whole genome shotgun (WGS) entry which is preliminary data.</text>
</comment>
<keyword evidence="7 9" id="KW-0472">Membrane</keyword>
<dbReference type="GeneID" id="49407424"/>
<accession>R6IJJ2</accession>
<keyword evidence="2 8" id="KW-0813">Transport</keyword>
<keyword evidence="3" id="KW-1003">Cell membrane</keyword>
<comment type="similarity">
    <text evidence="8">Belongs to the exbB/tolQ family.</text>
</comment>
<dbReference type="Pfam" id="PF01618">
    <property type="entry name" value="MotA_ExbB"/>
    <property type="match status" value="1"/>
</dbReference>
<dbReference type="HOGENOM" id="CLU_053325_4_4_9"/>
<sequence>MESIKEAVEYFHKGGLVMWPLLLCSIIVVTIAIERYLYYKTADSGSLFTQEFCTLISKGDVVGAEQLASASAGECARIIRETMVLSGDCTRHSAYMESQAGLVIAKLRNRLHYLGVIVTMSPLLGLLGTIIGMIGSFSIFNLQEGQPMAITGGIGEALIATASGLCVAILALCAHSYFAQRLDTSITNMEQCFSALLEAESRGDI</sequence>
<accession>A0A3G9GZ30</accession>
<evidence type="ECO:0000259" key="10">
    <source>
        <dbReference type="Pfam" id="PF01618"/>
    </source>
</evidence>
<evidence type="ECO:0000256" key="9">
    <source>
        <dbReference type="SAM" id="Phobius"/>
    </source>
</evidence>
<dbReference type="InterPro" id="IPR002898">
    <property type="entry name" value="MotA_ExbB_proton_chnl"/>
</dbReference>
<dbReference type="PANTHER" id="PTHR30625">
    <property type="entry name" value="PROTEIN TOLQ"/>
    <property type="match status" value="1"/>
</dbReference>
<keyword evidence="6 9" id="KW-1133">Transmembrane helix</keyword>
<dbReference type="RefSeq" id="WP_021718595.1">
    <property type="nucleotide sequence ID" value="NZ_AP019004.1"/>
</dbReference>
<protein>
    <submittedName>
        <fullName evidence="11">Transporter MotA/TolQ/ExbB proton channel family protein</fullName>
    </submittedName>
</protein>
<evidence type="ECO:0000256" key="5">
    <source>
        <dbReference type="ARBA" id="ARBA00022927"/>
    </source>
</evidence>
<dbReference type="eggNOG" id="COG0811">
    <property type="taxonomic scope" value="Bacteria"/>
</dbReference>
<keyword evidence="5 8" id="KW-0653">Protein transport</keyword>
<dbReference type="EMBL" id="CBDS010000087">
    <property type="protein sequence ID" value="CDB46639.1"/>
    <property type="molecule type" value="Genomic_DNA"/>
</dbReference>
<dbReference type="GO" id="GO:0005886">
    <property type="term" value="C:plasma membrane"/>
    <property type="evidence" value="ECO:0007669"/>
    <property type="project" value="UniProtKB-SubCell"/>
</dbReference>
<feature type="domain" description="MotA/TolQ/ExbB proton channel" evidence="10">
    <location>
        <begin position="87"/>
        <end position="190"/>
    </location>
</feature>
<gene>
    <name evidence="11" type="ORF">BN533_01695</name>
</gene>
<keyword evidence="4 9" id="KW-0812">Transmembrane</keyword>
<reference evidence="11" key="1">
    <citation type="submission" date="2012-11" db="EMBL/GenBank/DDBJ databases">
        <title>Dependencies among metagenomic species, viruses, plasmids and units of genetic variation.</title>
        <authorList>
            <person name="Nielsen H.B."/>
            <person name="Almeida M."/>
            <person name="Juncker A.S."/>
            <person name="Rasmussen S."/>
            <person name="Li J."/>
            <person name="Sunagawa S."/>
            <person name="Plichta D."/>
            <person name="Gautier L."/>
            <person name="Le Chatelier E."/>
            <person name="Peletier E."/>
            <person name="Bonde I."/>
            <person name="Nielsen T."/>
            <person name="Manichanh C."/>
            <person name="Arumugam M."/>
            <person name="Batto J."/>
            <person name="Santos M.B.Q.D."/>
            <person name="Blom N."/>
            <person name="Borruel N."/>
            <person name="Burgdorf K.S."/>
            <person name="Boumezbeur F."/>
            <person name="Casellas F."/>
            <person name="Dore J."/>
            <person name="Guarner F."/>
            <person name="Hansen T."/>
            <person name="Hildebrand F."/>
            <person name="Kaas R.S."/>
            <person name="Kennedy S."/>
            <person name="Kristiansen K."/>
            <person name="Kultima J.R."/>
            <person name="Leonard P."/>
            <person name="Levenez F."/>
            <person name="Lund O."/>
            <person name="Moumen B."/>
            <person name="Le Paslier D."/>
            <person name="Pons N."/>
            <person name="Pedersen O."/>
            <person name="Prifti E."/>
            <person name="Qin J."/>
            <person name="Raes J."/>
            <person name="Tap J."/>
            <person name="Tims S."/>
            <person name="Ussery D.W."/>
            <person name="Yamada T."/>
            <person name="MetaHit consortium"/>
            <person name="Renault P."/>
            <person name="Sicheritz-Ponten T."/>
            <person name="Bork P."/>
            <person name="Wang J."/>
            <person name="Brunak S."/>
            <person name="Ehrlich S.D."/>
        </authorList>
    </citation>
    <scope>NUCLEOTIDE SEQUENCE [LARGE SCALE GENOMIC DNA]</scope>
</reference>
<evidence type="ECO:0000256" key="8">
    <source>
        <dbReference type="RuleBase" id="RU004057"/>
    </source>
</evidence>
<comment type="subcellular location">
    <subcellularLocation>
        <location evidence="1">Cell membrane</location>
        <topology evidence="1">Multi-pass membrane protein</topology>
    </subcellularLocation>
    <subcellularLocation>
        <location evidence="8">Membrane</location>
        <topology evidence="8">Multi-pass membrane protein</topology>
    </subcellularLocation>
</comment>
<evidence type="ECO:0000256" key="7">
    <source>
        <dbReference type="ARBA" id="ARBA00023136"/>
    </source>
</evidence>
<organism evidence="11">
    <name type="scientific">Phascolarctobacterium faecium</name>
    <dbReference type="NCBI Taxonomy" id="33025"/>
    <lineage>
        <taxon>Bacteria</taxon>
        <taxon>Bacillati</taxon>
        <taxon>Bacillota</taxon>
        <taxon>Negativicutes</taxon>
        <taxon>Acidaminococcales</taxon>
        <taxon>Acidaminococcaceae</taxon>
        <taxon>Phascolarctobacterium</taxon>
    </lineage>
</organism>
<evidence type="ECO:0000256" key="4">
    <source>
        <dbReference type="ARBA" id="ARBA00022692"/>
    </source>
</evidence>
<name>R6IJJ2_9FIRM</name>
<evidence type="ECO:0000256" key="6">
    <source>
        <dbReference type="ARBA" id="ARBA00022989"/>
    </source>
</evidence>
<proteinExistence type="inferred from homology"/>
<dbReference type="InterPro" id="IPR050790">
    <property type="entry name" value="ExbB/TolQ_transport"/>
</dbReference>
<evidence type="ECO:0000256" key="1">
    <source>
        <dbReference type="ARBA" id="ARBA00004651"/>
    </source>
</evidence>
<dbReference type="AlphaFoldDB" id="R6IJJ2"/>
<feature type="transmembrane region" description="Helical" evidence="9">
    <location>
        <begin position="113"/>
        <end position="137"/>
    </location>
</feature>
<evidence type="ECO:0000256" key="3">
    <source>
        <dbReference type="ARBA" id="ARBA00022475"/>
    </source>
</evidence>